<name>A0AA38WYQ9_9EURO</name>
<keyword evidence="6" id="KW-0326">Glycosidase</keyword>
<dbReference type="AlphaFoldDB" id="A0AA38WYQ9"/>
<feature type="signal peptide" evidence="5">
    <location>
        <begin position="1"/>
        <end position="18"/>
    </location>
</feature>
<dbReference type="GO" id="GO:0042973">
    <property type="term" value="F:glucan endo-1,3-beta-D-glucosidase activity"/>
    <property type="evidence" value="ECO:0007669"/>
    <property type="project" value="TreeGrafter"/>
</dbReference>
<dbReference type="PANTHER" id="PTHR16631">
    <property type="entry name" value="GLUCAN 1,3-BETA-GLUCOSIDASE"/>
    <property type="match status" value="1"/>
</dbReference>
<dbReference type="Proteomes" id="UP001172673">
    <property type="component" value="Unassembled WGS sequence"/>
</dbReference>
<dbReference type="SUPFAM" id="SSF51445">
    <property type="entry name" value="(Trans)glycosidases"/>
    <property type="match status" value="1"/>
</dbReference>
<evidence type="ECO:0000256" key="4">
    <source>
        <dbReference type="SAM" id="MobiDB-lite"/>
    </source>
</evidence>
<comment type="caution">
    <text evidence="6">The sequence shown here is derived from an EMBL/GenBank/DDBJ whole genome shotgun (WGS) entry which is preliminary data.</text>
</comment>
<dbReference type="GO" id="GO:0009277">
    <property type="term" value="C:fungal-type cell wall"/>
    <property type="evidence" value="ECO:0007669"/>
    <property type="project" value="TreeGrafter"/>
</dbReference>
<keyword evidence="7" id="KW-1185">Reference proteome</keyword>
<proteinExistence type="inferred from homology"/>
<dbReference type="EMBL" id="JAPDRK010000021">
    <property type="protein sequence ID" value="KAJ9603594.1"/>
    <property type="molecule type" value="Genomic_DNA"/>
</dbReference>
<evidence type="ECO:0000256" key="3">
    <source>
        <dbReference type="ARBA" id="ARBA00022801"/>
    </source>
</evidence>
<comment type="subcellular location">
    <subcellularLocation>
        <location evidence="1">Cell envelope</location>
    </subcellularLocation>
</comment>
<feature type="compositionally biased region" description="Polar residues" evidence="4">
    <location>
        <begin position="76"/>
        <end position="86"/>
    </location>
</feature>
<dbReference type="PANTHER" id="PTHR16631:SF14">
    <property type="entry name" value="FAMILY 17 GLUCOSIDASE SCW10-RELATED"/>
    <property type="match status" value="1"/>
</dbReference>
<keyword evidence="3 6" id="KW-0378">Hydrolase</keyword>
<dbReference type="InterPro" id="IPR050732">
    <property type="entry name" value="Beta-glucan_modifiers"/>
</dbReference>
<reference evidence="6" key="1">
    <citation type="submission" date="2022-10" db="EMBL/GenBank/DDBJ databases">
        <title>Culturing micro-colonial fungi from biological soil crusts in the Mojave desert and describing Neophaeococcomyces mojavensis, and introducing the new genera and species Taxawa tesnikishii.</title>
        <authorList>
            <person name="Kurbessoian T."/>
            <person name="Stajich J.E."/>
        </authorList>
    </citation>
    <scope>NUCLEOTIDE SEQUENCE</scope>
    <source>
        <strain evidence="6">TK_41</strain>
    </source>
</reference>
<evidence type="ECO:0000313" key="7">
    <source>
        <dbReference type="Proteomes" id="UP001172673"/>
    </source>
</evidence>
<feature type="compositionally biased region" description="Low complexity" evidence="4">
    <location>
        <begin position="149"/>
        <end position="162"/>
    </location>
</feature>
<feature type="region of interest" description="Disordered" evidence="4">
    <location>
        <begin position="76"/>
        <end position="123"/>
    </location>
</feature>
<feature type="compositionally biased region" description="Low complexity" evidence="4">
    <location>
        <begin position="87"/>
        <end position="123"/>
    </location>
</feature>
<evidence type="ECO:0000256" key="5">
    <source>
        <dbReference type="SAM" id="SignalP"/>
    </source>
</evidence>
<gene>
    <name evidence="6" type="primary">MP65</name>
    <name evidence="6" type="ORF">H2200_011780</name>
</gene>
<dbReference type="GO" id="GO:0005576">
    <property type="term" value="C:extracellular region"/>
    <property type="evidence" value="ECO:0007669"/>
    <property type="project" value="TreeGrafter"/>
</dbReference>
<dbReference type="Gene3D" id="3.20.20.80">
    <property type="entry name" value="Glycosidases"/>
    <property type="match status" value="1"/>
</dbReference>
<comment type="similarity">
    <text evidence="2">Belongs to the glycosyl hydrolase 17 family.</text>
</comment>
<dbReference type="GO" id="GO:0071555">
    <property type="term" value="P:cell wall organization"/>
    <property type="evidence" value="ECO:0007669"/>
    <property type="project" value="TreeGrafter"/>
</dbReference>
<evidence type="ECO:0000313" key="6">
    <source>
        <dbReference type="EMBL" id="KAJ9603594.1"/>
    </source>
</evidence>
<feature type="region of interest" description="Disordered" evidence="4">
    <location>
        <begin position="135"/>
        <end position="182"/>
    </location>
</feature>
<evidence type="ECO:0000256" key="2">
    <source>
        <dbReference type="ARBA" id="ARBA00008773"/>
    </source>
</evidence>
<dbReference type="GO" id="GO:0004338">
    <property type="term" value="F:glucan exo-1,3-beta-glucosidase activity"/>
    <property type="evidence" value="ECO:0007669"/>
    <property type="project" value="UniProtKB-EC"/>
</dbReference>
<keyword evidence="5" id="KW-0732">Signal</keyword>
<feature type="chain" id="PRO_5041247638" evidence="5">
    <location>
        <begin position="19"/>
        <end position="440"/>
    </location>
</feature>
<dbReference type="GO" id="GO:0009986">
    <property type="term" value="C:cell surface"/>
    <property type="evidence" value="ECO:0007669"/>
    <property type="project" value="TreeGrafter"/>
</dbReference>
<evidence type="ECO:0000256" key="1">
    <source>
        <dbReference type="ARBA" id="ARBA00004196"/>
    </source>
</evidence>
<organism evidence="6 7">
    <name type="scientific">Cladophialophora chaetospira</name>
    <dbReference type="NCBI Taxonomy" id="386627"/>
    <lineage>
        <taxon>Eukaryota</taxon>
        <taxon>Fungi</taxon>
        <taxon>Dikarya</taxon>
        <taxon>Ascomycota</taxon>
        <taxon>Pezizomycotina</taxon>
        <taxon>Eurotiomycetes</taxon>
        <taxon>Chaetothyriomycetidae</taxon>
        <taxon>Chaetothyriales</taxon>
        <taxon>Herpotrichiellaceae</taxon>
        <taxon>Cladophialophora</taxon>
    </lineage>
</organism>
<protein>
    <submittedName>
        <fullName evidence="6">Cell surface mannoprotein mp65</fullName>
        <ecNumber evidence="6">3.2.1.58</ecNumber>
    </submittedName>
</protein>
<sequence>MRAAVLGIAALCAPVVFAVPHGADNHRHRHPPRPARRDFETDYSTVTDVVTITANNAVVWVDQFNNVISTEYHGQATPTVLPSDSETSSLPAPTFTAPASASASAESSSTTPDTPPAASSPIPAFSVYTSAPAASGASPVPLTTDDGEATTTASTSPDASPSVVNKGSDDSNNNKVDTSSGSSGYAGGSGFGICYELIGTNGCIPQSQLNSDFGYLSTQGYSKIRFYDIGCDLSVATAAAAAAGFSVTLGLNTINNVNNDLNTLIGMIKGNWGPIDTVVIGNEVISQGGSAGQIADAVNSARGQLQSAGFTKNVVAVDTFIAHQSNPQICAASDYCAVNAHAFFDANTVAQNAGTFVHNVLPTIQNNGKPIIITESGWPYQGGANGKAIPSTANQDAAIGSLKSAFGGNPGGLFLFQAYDATYKAPGPFGVEQFFGIYGH</sequence>
<dbReference type="InterPro" id="IPR017853">
    <property type="entry name" value="GH"/>
</dbReference>
<accession>A0AA38WYQ9</accession>
<dbReference type="EC" id="3.2.1.58" evidence="6"/>